<proteinExistence type="predicted"/>
<evidence type="ECO:0000313" key="2">
    <source>
        <dbReference type="Proteomes" id="UP000247727"/>
    </source>
</evidence>
<name>A0A318U537_9RHOB</name>
<sequence length="104" mass="11753">MTFSRSELFVLAWELARQDLWSRRLPASRLRGLFPAALSRAWSIMRAHAANRARRLAAAATARPVEEIRTEIVTLECKDCLRGADWQRLDALRAELNAAFAMAA</sequence>
<dbReference type="EMBL" id="QJTK01000002">
    <property type="protein sequence ID" value="PYF12015.1"/>
    <property type="molecule type" value="Genomic_DNA"/>
</dbReference>
<gene>
    <name evidence="1" type="ORF">C8J30_102330</name>
</gene>
<keyword evidence="2" id="KW-1185">Reference proteome</keyword>
<dbReference type="OrthoDB" id="7868686at2"/>
<reference evidence="1 2" key="1">
    <citation type="submission" date="2018-06" db="EMBL/GenBank/DDBJ databases">
        <title>Genomic Encyclopedia of Type Strains, Phase III (KMG-III): the genomes of soil and plant-associated and newly described type strains.</title>
        <authorList>
            <person name="Whitman W."/>
        </authorList>
    </citation>
    <scope>NUCLEOTIDE SEQUENCE [LARGE SCALE GENOMIC DNA]</scope>
    <source>
        <strain evidence="1 2">JA737</strain>
    </source>
</reference>
<dbReference type="RefSeq" id="WP_110804601.1">
    <property type="nucleotide sequence ID" value="NZ_QJTK01000002.1"/>
</dbReference>
<organism evidence="1 2">
    <name type="scientific">Rhodobacter viridis</name>
    <dbReference type="NCBI Taxonomy" id="1054202"/>
    <lineage>
        <taxon>Bacteria</taxon>
        <taxon>Pseudomonadati</taxon>
        <taxon>Pseudomonadota</taxon>
        <taxon>Alphaproteobacteria</taxon>
        <taxon>Rhodobacterales</taxon>
        <taxon>Rhodobacter group</taxon>
        <taxon>Rhodobacter</taxon>
    </lineage>
</organism>
<dbReference type="Proteomes" id="UP000247727">
    <property type="component" value="Unassembled WGS sequence"/>
</dbReference>
<evidence type="ECO:0000313" key="1">
    <source>
        <dbReference type="EMBL" id="PYF12015.1"/>
    </source>
</evidence>
<comment type="caution">
    <text evidence="1">The sequence shown here is derived from an EMBL/GenBank/DDBJ whole genome shotgun (WGS) entry which is preliminary data.</text>
</comment>
<protein>
    <submittedName>
        <fullName evidence="1">Uncharacterized protein</fullName>
    </submittedName>
</protein>
<accession>A0A318U537</accession>
<dbReference type="AlphaFoldDB" id="A0A318U537"/>